<organism evidence="2 3">
    <name type="scientific">Acaryochloris thomasi RCC1774</name>
    <dbReference type="NCBI Taxonomy" id="1764569"/>
    <lineage>
        <taxon>Bacteria</taxon>
        <taxon>Bacillati</taxon>
        <taxon>Cyanobacteriota</taxon>
        <taxon>Cyanophyceae</taxon>
        <taxon>Acaryochloridales</taxon>
        <taxon>Acaryochloridaceae</taxon>
        <taxon>Acaryochloris</taxon>
        <taxon>Acaryochloris thomasi</taxon>
    </lineage>
</organism>
<name>A0A2W1JGU7_9CYAN</name>
<dbReference type="Pfam" id="PF05050">
    <property type="entry name" value="Methyltransf_21"/>
    <property type="match status" value="1"/>
</dbReference>
<dbReference type="AlphaFoldDB" id="A0A2W1JGU7"/>
<reference evidence="2 3" key="1">
    <citation type="journal article" date="2018" name="Sci. Rep.">
        <title>A novel species of the marine cyanobacterium Acaryochloris with a unique pigment content and lifestyle.</title>
        <authorList>
            <person name="Partensky F."/>
            <person name="Six C."/>
            <person name="Ratin M."/>
            <person name="Garczarek L."/>
            <person name="Vaulot D."/>
            <person name="Probert I."/>
            <person name="Calteau A."/>
            <person name="Gourvil P."/>
            <person name="Marie D."/>
            <person name="Grebert T."/>
            <person name="Bouchier C."/>
            <person name="Le Panse S."/>
            <person name="Gachenot M."/>
            <person name="Rodriguez F."/>
            <person name="Garrido J.L."/>
        </authorList>
    </citation>
    <scope>NUCLEOTIDE SEQUENCE [LARGE SCALE GENOMIC DNA]</scope>
    <source>
        <strain evidence="2 3">RCC1774</strain>
    </source>
</reference>
<protein>
    <recommendedName>
        <fullName evidence="1">Methyltransferase FkbM domain-containing protein</fullName>
    </recommendedName>
</protein>
<dbReference type="InterPro" id="IPR006342">
    <property type="entry name" value="FkbM_mtfrase"/>
</dbReference>
<feature type="domain" description="Methyltransferase FkbM" evidence="1">
    <location>
        <begin position="78"/>
        <end position="203"/>
    </location>
</feature>
<dbReference type="RefSeq" id="WP_110986659.1">
    <property type="nucleotide sequence ID" value="NZ_CAWNWM010000008.1"/>
</dbReference>
<dbReference type="PANTHER" id="PTHR36973:SF4">
    <property type="entry name" value="NODULATION PROTEIN"/>
    <property type="match status" value="1"/>
</dbReference>
<dbReference type="Gene3D" id="3.40.50.150">
    <property type="entry name" value="Vaccinia Virus protein VP39"/>
    <property type="match status" value="1"/>
</dbReference>
<sequence>MNKKPFLRFQWSHRAKLHRELVKTYNSILYNIPFDLKYSIGKNLRSNQKPYSLVPNLKTIVQVGSPKDTLHSGRSRGMYFCLFAESECNVVVVEPDPKNVEEFNSIITQKGLTNSVVAPYAAWSENTDLSLYVDRNHPATNFTAGCTEYDEKRMGDFCDIKVPAKTIDTVIADLGLKDVDLVSITTNGSEWDIIDGMSHILEAGLKYLCIASGSPDDASLHKRMKDLGFEFNAYDDRGCTFSRIESI</sequence>
<dbReference type="InterPro" id="IPR029063">
    <property type="entry name" value="SAM-dependent_MTases_sf"/>
</dbReference>
<dbReference type="OrthoDB" id="663022at2"/>
<accession>A0A2W1JGU7</accession>
<evidence type="ECO:0000313" key="2">
    <source>
        <dbReference type="EMBL" id="PZD72813.1"/>
    </source>
</evidence>
<dbReference type="Proteomes" id="UP000248857">
    <property type="component" value="Unassembled WGS sequence"/>
</dbReference>
<dbReference type="PANTHER" id="PTHR36973">
    <property type="entry name" value="SLL1456 PROTEIN-RELATED"/>
    <property type="match status" value="1"/>
</dbReference>
<evidence type="ECO:0000259" key="1">
    <source>
        <dbReference type="Pfam" id="PF05050"/>
    </source>
</evidence>
<dbReference type="SUPFAM" id="SSF53335">
    <property type="entry name" value="S-adenosyl-L-methionine-dependent methyltransferases"/>
    <property type="match status" value="1"/>
</dbReference>
<dbReference type="GO" id="GO:0008171">
    <property type="term" value="F:O-methyltransferase activity"/>
    <property type="evidence" value="ECO:0007669"/>
    <property type="project" value="TreeGrafter"/>
</dbReference>
<evidence type="ECO:0000313" key="3">
    <source>
        <dbReference type="Proteomes" id="UP000248857"/>
    </source>
</evidence>
<gene>
    <name evidence="2" type="ORF">C1752_03205</name>
</gene>
<dbReference type="NCBIfam" id="TIGR01444">
    <property type="entry name" value="fkbM_fam"/>
    <property type="match status" value="1"/>
</dbReference>
<comment type="caution">
    <text evidence="2">The sequence shown here is derived from an EMBL/GenBank/DDBJ whole genome shotgun (WGS) entry which is preliminary data.</text>
</comment>
<proteinExistence type="predicted"/>
<dbReference type="InterPro" id="IPR053188">
    <property type="entry name" value="FkbM_Methyltransferase"/>
</dbReference>
<dbReference type="EMBL" id="PQWO01000008">
    <property type="protein sequence ID" value="PZD72813.1"/>
    <property type="molecule type" value="Genomic_DNA"/>
</dbReference>
<keyword evidence="3" id="KW-1185">Reference proteome</keyword>